<reference evidence="1" key="1">
    <citation type="submission" date="2021-03" db="EMBL/GenBank/DDBJ databases">
        <title>Genomic Encyclopedia of Type Strains, Phase IV (KMG-IV): sequencing the most valuable type-strain genomes for metagenomic binning, comparative biology and taxonomic classification.</title>
        <authorList>
            <person name="Goeker M."/>
        </authorList>
    </citation>
    <scope>NUCLEOTIDE SEQUENCE</scope>
    <source>
        <strain evidence="1">DSM 15523</strain>
        <strain evidence="2 4">DSM 16476</strain>
    </source>
</reference>
<comment type="caution">
    <text evidence="1">The sequence shown here is derived from an EMBL/GenBank/DDBJ whole genome shotgun (WGS) entry which is preliminary data.</text>
</comment>
<evidence type="ECO:0000313" key="2">
    <source>
        <dbReference type="EMBL" id="MDQ0335172.1"/>
    </source>
</evidence>
<dbReference type="EMBL" id="JAGGJQ010000001">
    <property type="protein sequence ID" value="MBP1838672.1"/>
    <property type="molecule type" value="Genomic_DNA"/>
</dbReference>
<gene>
    <name evidence="1" type="ORF">J2Z56_000568</name>
    <name evidence="2" type="ORF">J2Z57_001618</name>
</gene>
<sequence>MKTQEQLLKDISEIVWTIENDYPEVYQYLDENPITIPNFEHPEVTVIELEEYLDSLNVIIENYKKEQRIK</sequence>
<name>A0A9X0YHI5_9FLAO</name>
<dbReference type="RefSeq" id="WP_057781596.1">
    <property type="nucleotide sequence ID" value="NZ_JAGGJQ010000001.1"/>
</dbReference>
<protein>
    <submittedName>
        <fullName evidence="1">Uncharacterized protein</fullName>
    </submittedName>
</protein>
<dbReference type="Proteomes" id="UP001231587">
    <property type="component" value="Unassembled WGS sequence"/>
</dbReference>
<proteinExistence type="predicted"/>
<evidence type="ECO:0000313" key="4">
    <source>
        <dbReference type="Proteomes" id="UP001231587"/>
    </source>
</evidence>
<evidence type="ECO:0000313" key="3">
    <source>
        <dbReference type="Proteomes" id="UP001138672"/>
    </source>
</evidence>
<keyword evidence="4" id="KW-1185">Reference proteome</keyword>
<dbReference type="AlphaFoldDB" id="A0A9X0YHI5"/>
<dbReference type="Proteomes" id="UP001138672">
    <property type="component" value="Unassembled WGS sequence"/>
</dbReference>
<evidence type="ECO:0000313" key="1">
    <source>
        <dbReference type="EMBL" id="MBP1838672.1"/>
    </source>
</evidence>
<accession>A0A9X0YHI5</accession>
<organism evidence="1 3">
    <name type="scientific">Formosa algae</name>
    <dbReference type="NCBI Taxonomy" id="225843"/>
    <lineage>
        <taxon>Bacteria</taxon>
        <taxon>Pseudomonadati</taxon>
        <taxon>Bacteroidota</taxon>
        <taxon>Flavobacteriia</taxon>
        <taxon>Flavobacteriales</taxon>
        <taxon>Flavobacteriaceae</taxon>
        <taxon>Formosa</taxon>
    </lineage>
</organism>
<dbReference type="EMBL" id="JAUSUU010000004">
    <property type="protein sequence ID" value="MDQ0335172.1"/>
    <property type="molecule type" value="Genomic_DNA"/>
</dbReference>
<dbReference type="OrthoDB" id="680581at2"/>